<reference evidence="2" key="1">
    <citation type="journal article" date="2024" name="Proc. Natl. Acad. Sci. U.S.A.">
        <title>Extraordinary preservation of gene collinearity over three hundred million years revealed in homosporous lycophytes.</title>
        <authorList>
            <person name="Li C."/>
            <person name="Wickell D."/>
            <person name="Kuo L.Y."/>
            <person name="Chen X."/>
            <person name="Nie B."/>
            <person name="Liao X."/>
            <person name="Peng D."/>
            <person name="Ji J."/>
            <person name="Jenkins J."/>
            <person name="Williams M."/>
            <person name="Shu S."/>
            <person name="Plott C."/>
            <person name="Barry K."/>
            <person name="Rajasekar S."/>
            <person name="Grimwood J."/>
            <person name="Han X."/>
            <person name="Sun S."/>
            <person name="Hou Z."/>
            <person name="He W."/>
            <person name="Dai G."/>
            <person name="Sun C."/>
            <person name="Schmutz J."/>
            <person name="Leebens-Mack J.H."/>
            <person name="Li F.W."/>
            <person name="Wang L."/>
        </authorList>
    </citation>
    <scope>NUCLEOTIDE SEQUENCE [LARGE SCALE GENOMIC DNA]</scope>
    <source>
        <strain evidence="2">cv. PW_Plant_1</strain>
    </source>
</reference>
<dbReference type="EMBL" id="CM055106">
    <property type="protein sequence ID" value="KAJ7529168.1"/>
    <property type="molecule type" value="Genomic_DNA"/>
</dbReference>
<gene>
    <name evidence="1" type="ORF">O6H91_15G036100</name>
</gene>
<dbReference type="Proteomes" id="UP001162992">
    <property type="component" value="Chromosome 15"/>
</dbReference>
<accession>A0ACC2BH89</accession>
<evidence type="ECO:0000313" key="2">
    <source>
        <dbReference type="Proteomes" id="UP001162992"/>
    </source>
</evidence>
<name>A0ACC2BH89_DIPCM</name>
<comment type="caution">
    <text evidence="1">The sequence shown here is derived from an EMBL/GenBank/DDBJ whole genome shotgun (WGS) entry which is preliminary data.</text>
</comment>
<organism evidence="1 2">
    <name type="scientific">Diphasiastrum complanatum</name>
    <name type="common">Issler's clubmoss</name>
    <name type="synonym">Lycopodium complanatum</name>
    <dbReference type="NCBI Taxonomy" id="34168"/>
    <lineage>
        <taxon>Eukaryota</taxon>
        <taxon>Viridiplantae</taxon>
        <taxon>Streptophyta</taxon>
        <taxon>Embryophyta</taxon>
        <taxon>Tracheophyta</taxon>
        <taxon>Lycopodiopsida</taxon>
        <taxon>Lycopodiales</taxon>
        <taxon>Lycopodiaceae</taxon>
        <taxon>Lycopodioideae</taxon>
        <taxon>Diphasiastrum</taxon>
    </lineage>
</organism>
<protein>
    <submittedName>
        <fullName evidence="1">Uncharacterized protein</fullName>
    </submittedName>
</protein>
<sequence length="531" mass="58399">MPKAGRKRNVGHAPKGVGRKAKSSKVASAAAGRDDFFAAEDEELVSSEDEQGDQRRGGANREEEDEEENDDLNGAETADEKRLRLAKAYLDRLRAAAEEDQDIDDEREELEGRRDSLVADLLKQEQLEESGRVQRKLAARVLKPSTLSDGNNVSRRHRQSVTAITLTEDDSKGFAASKDGLIVQWNIETGQSDMYVWPNQEAASSVPVSNLKPKRGKKGRKEQGSRHVLSLAVSSDGRYLASGGLDRSVHLWDTRNREHIQAFAGHRGAVSSLVFRRGTQQLMSGSFDRTIKLWSADDRSYIDTLFGHQSEVLTLDCLRQERLLSAGRDRTLRIWKIPEETQLVFRGHAASLECCCFISNAEFLSGSDDGSVALWSTMRKKPVFLAKNAHGNAAAHATSDVPHGDRNHEDSGMKVLPNDHSHKNGFLGAHTSVHSCGAVESWVGAVCVCRGSDLAASGAGDGSIRLWAIEEENRSLRALHSLPVKGFVNSLAFAYTGRFLLAGVGQEPRLGRWGRNPEARNGVVMHKIDYS</sequence>
<evidence type="ECO:0000313" key="1">
    <source>
        <dbReference type="EMBL" id="KAJ7529168.1"/>
    </source>
</evidence>
<proteinExistence type="predicted"/>
<keyword evidence="2" id="KW-1185">Reference proteome</keyword>